<feature type="compositionally biased region" description="Polar residues" evidence="2">
    <location>
        <begin position="289"/>
        <end position="305"/>
    </location>
</feature>
<sequence length="456" mass="49311">MSSRLAFQTQLASIMEVLANAAVAEICKLVDDDYAVVSLQMSQCQRENKALKRKLHLLELKMARGNAERRLRESAMNSSRPRVQINASDRLRECSPSADGVFERRMDVALWSGRATAGDATSKLIYSESIQSKSPDVELVEPEEVLVKEEKVEANMSQIEEIVEDVPLIGDDGVVERVPCGAVGQRPGLEQQDTQSTSSQSQIQSSSTRRAGSSSRGVEKEEEEPDVVLVKVEEVEPVTGTQSQTGLSIQEGLVESSTDDYRAVLPFDETTQASTNQLSDLQESGRGFSESTAPQSTPVTSQDLSSVVAVQLRVPDTNTPASPNTQQRSNNPLSSEYSLFELETFFTRWAPDNDSVSAPGGPSCSLTADDSAECDQDGVIIVETEPQHVSQPAQGSISSAGRVSGGQSFSSASRVHIQPAASQGKISPPSFRGGFMCLLSFFCCCFRSHVIMKSVD</sequence>
<feature type="compositionally biased region" description="Polar residues" evidence="2">
    <location>
        <begin position="269"/>
        <end position="282"/>
    </location>
</feature>
<dbReference type="GeneTree" id="ENSGT01150000287316"/>
<dbReference type="Proteomes" id="UP000694389">
    <property type="component" value="Unassembled WGS sequence"/>
</dbReference>
<feature type="coiled-coil region" evidence="1">
    <location>
        <begin position="41"/>
        <end position="68"/>
    </location>
</feature>
<feature type="region of interest" description="Disordered" evidence="2">
    <location>
        <begin position="268"/>
        <end position="305"/>
    </location>
</feature>
<reference evidence="3" key="1">
    <citation type="submission" date="2025-08" db="UniProtKB">
        <authorList>
            <consortium name="Ensembl"/>
        </authorList>
    </citation>
    <scope>IDENTIFICATION</scope>
</reference>
<reference evidence="3" key="2">
    <citation type="submission" date="2025-09" db="UniProtKB">
        <authorList>
            <consortium name="Ensembl"/>
        </authorList>
    </citation>
    <scope>IDENTIFICATION</scope>
</reference>
<keyword evidence="1" id="KW-0175">Coiled coil</keyword>
<accession>A0A8C4EY78</accession>
<feature type="region of interest" description="Disordered" evidence="2">
    <location>
        <begin position="184"/>
        <end position="229"/>
    </location>
</feature>
<organism evidence="3 4">
    <name type="scientific">Dicentrarchus labrax</name>
    <name type="common">European seabass</name>
    <name type="synonym">Morone labrax</name>
    <dbReference type="NCBI Taxonomy" id="13489"/>
    <lineage>
        <taxon>Eukaryota</taxon>
        <taxon>Metazoa</taxon>
        <taxon>Chordata</taxon>
        <taxon>Craniata</taxon>
        <taxon>Vertebrata</taxon>
        <taxon>Euteleostomi</taxon>
        <taxon>Actinopterygii</taxon>
        <taxon>Neopterygii</taxon>
        <taxon>Teleostei</taxon>
        <taxon>Neoteleostei</taxon>
        <taxon>Acanthomorphata</taxon>
        <taxon>Eupercaria</taxon>
        <taxon>Moronidae</taxon>
        <taxon>Dicentrarchus</taxon>
    </lineage>
</organism>
<evidence type="ECO:0000256" key="2">
    <source>
        <dbReference type="SAM" id="MobiDB-lite"/>
    </source>
</evidence>
<evidence type="ECO:0000256" key="1">
    <source>
        <dbReference type="SAM" id="Coils"/>
    </source>
</evidence>
<name>A0A8C4EY78_DICLA</name>
<dbReference type="Ensembl" id="ENSDLAT00005025847.2">
    <property type="protein sequence ID" value="ENSDLAP00005024171.1"/>
    <property type="gene ID" value="ENSDLAG00005011039.2"/>
</dbReference>
<evidence type="ECO:0000313" key="3">
    <source>
        <dbReference type="Ensembl" id="ENSDLAP00005024171.1"/>
    </source>
</evidence>
<protein>
    <submittedName>
        <fullName evidence="3">Uncharacterized protein</fullName>
    </submittedName>
</protein>
<proteinExistence type="predicted"/>
<dbReference type="AlphaFoldDB" id="A0A8C4EY78"/>
<feature type="compositionally biased region" description="Low complexity" evidence="2">
    <location>
        <begin position="191"/>
        <end position="216"/>
    </location>
</feature>
<keyword evidence="4" id="KW-1185">Reference proteome</keyword>
<evidence type="ECO:0000313" key="4">
    <source>
        <dbReference type="Proteomes" id="UP000694389"/>
    </source>
</evidence>